<comment type="caution">
    <text evidence="1">The sequence shown here is derived from an EMBL/GenBank/DDBJ whole genome shotgun (WGS) entry which is preliminary data.</text>
</comment>
<keyword evidence="2" id="KW-1185">Reference proteome</keyword>
<feature type="non-terminal residue" evidence="1">
    <location>
        <position position="67"/>
    </location>
</feature>
<dbReference type="EMBL" id="BTSY01000004">
    <property type="protein sequence ID" value="GMT26136.1"/>
    <property type="molecule type" value="Genomic_DNA"/>
</dbReference>
<accession>A0AAV5W5S6</accession>
<proteinExistence type="predicted"/>
<protein>
    <submittedName>
        <fullName evidence="1">Uncharacterized protein</fullName>
    </submittedName>
</protein>
<organism evidence="1 2">
    <name type="scientific">Pristionchus fissidentatus</name>
    <dbReference type="NCBI Taxonomy" id="1538716"/>
    <lineage>
        <taxon>Eukaryota</taxon>
        <taxon>Metazoa</taxon>
        <taxon>Ecdysozoa</taxon>
        <taxon>Nematoda</taxon>
        <taxon>Chromadorea</taxon>
        <taxon>Rhabditida</taxon>
        <taxon>Rhabditina</taxon>
        <taxon>Diplogasteromorpha</taxon>
        <taxon>Diplogasteroidea</taxon>
        <taxon>Neodiplogasteridae</taxon>
        <taxon>Pristionchus</taxon>
    </lineage>
</organism>
<evidence type="ECO:0000313" key="2">
    <source>
        <dbReference type="Proteomes" id="UP001432322"/>
    </source>
</evidence>
<name>A0AAV5W5S6_9BILA</name>
<reference evidence="1" key="1">
    <citation type="submission" date="2023-10" db="EMBL/GenBank/DDBJ databases">
        <title>Genome assembly of Pristionchus species.</title>
        <authorList>
            <person name="Yoshida K."/>
            <person name="Sommer R.J."/>
        </authorList>
    </citation>
    <scope>NUCLEOTIDE SEQUENCE</scope>
    <source>
        <strain evidence="1">RS5133</strain>
    </source>
</reference>
<dbReference type="AlphaFoldDB" id="A0AAV5W5S6"/>
<gene>
    <name evidence="1" type="ORF">PFISCL1PPCAC_17433</name>
</gene>
<dbReference type="Proteomes" id="UP001432322">
    <property type="component" value="Unassembled WGS sequence"/>
</dbReference>
<feature type="non-terminal residue" evidence="1">
    <location>
        <position position="1"/>
    </location>
</feature>
<sequence>PRVAMEPHGAEEDREGDDFITLHHRRIDFIWSKEECSYRNQIVCANDDVLMLIGFRSYTKDRAIVFY</sequence>
<evidence type="ECO:0000313" key="1">
    <source>
        <dbReference type="EMBL" id="GMT26136.1"/>
    </source>
</evidence>